<dbReference type="Pfam" id="PF13359">
    <property type="entry name" value="DDE_Tnp_4"/>
    <property type="match status" value="1"/>
</dbReference>
<dbReference type="Ensembl" id="ENSDCDT00010023314.1">
    <property type="protein sequence ID" value="ENSDCDP00010021258.1"/>
    <property type="gene ID" value="ENSDCDG00010010398.1"/>
</dbReference>
<dbReference type="InterPro" id="IPR027806">
    <property type="entry name" value="HARBI1_dom"/>
</dbReference>
<evidence type="ECO:0000256" key="1">
    <source>
        <dbReference type="ARBA" id="ARBA00001968"/>
    </source>
</evidence>
<name>A0AAY4BK22_9TELE</name>
<dbReference type="AlphaFoldDB" id="A0AAY4BK22"/>
<reference evidence="4" key="3">
    <citation type="submission" date="2025-09" db="UniProtKB">
        <authorList>
            <consortium name="Ensembl"/>
        </authorList>
    </citation>
    <scope>IDENTIFICATION</scope>
</reference>
<dbReference type="Proteomes" id="UP000694580">
    <property type="component" value="Chromosome 9"/>
</dbReference>
<accession>A0AAY4BK22</accession>
<reference evidence="4 5" key="1">
    <citation type="submission" date="2020-06" db="EMBL/GenBank/DDBJ databases">
        <authorList>
            <consortium name="Wellcome Sanger Institute Data Sharing"/>
        </authorList>
    </citation>
    <scope>NUCLEOTIDE SEQUENCE [LARGE SCALE GENOMIC DNA]</scope>
</reference>
<evidence type="ECO:0000313" key="4">
    <source>
        <dbReference type="Ensembl" id="ENSDCDP00010021258.1"/>
    </source>
</evidence>
<organism evidence="4 5">
    <name type="scientific">Denticeps clupeoides</name>
    <name type="common">denticle herring</name>
    <dbReference type="NCBI Taxonomy" id="299321"/>
    <lineage>
        <taxon>Eukaryota</taxon>
        <taxon>Metazoa</taxon>
        <taxon>Chordata</taxon>
        <taxon>Craniata</taxon>
        <taxon>Vertebrata</taxon>
        <taxon>Euteleostomi</taxon>
        <taxon>Actinopterygii</taxon>
        <taxon>Neopterygii</taxon>
        <taxon>Teleostei</taxon>
        <taxon>Clupei</taxon>
        <taxon>Clupeiformes</taxon>
        <taxon>Denticipitoidei</taxon>
        <taxon>Denticipitidae</taxon>
        <taxon>Denticeps</taxon>
    </lineage>
</organism>
<proteinExistence type="predicted"/>
<dbReference type="GeneTree" id="ENSGT00940000154348"/>
<keyword evidence="2" id="KW-0479">Metal-binding</keyword>
<comment type="cofactor">
    <cofactor evidence="1">
        <name>a divalent metal cation</name>
        <dbReference type="ChEBI" id="CHEBI:60240"/>
    </cofactor>
</comment>
<feature type="domain" description="DDE Tnp4" evidence="3">
    <location>
        <begin position="147"/>
        <end position="215"/>
    </location>
</feature>
<evidence type="ECO:0000259" key="3">
    <source>
        <dbReference type="Pfam" id="PF13359"/>
    </source>
</evidence>
<evidence type="ECO:0000313" key="5">
    <source>
        <dbReference type="Proteomes" id="UP000694580"/>
    </source>
</evidence>
<keyword evidence="5" id="KW-1185">Reference proteome</keyword>
<protein>
    <recommendedName>
        <fullName evidence="3">DDE Tnp4 domain-containing protein</fullName>
    </recommendedName>
</protein>
<reference evidence="4" key="2">
    <citation type="submission" date="2025-08" db="UniProtKB">
        <authorList>
            <consortium name="Ensembl"/>
        </authorList>
    </citation>
    <scope>IDENTIFICATION</scope>
</reference>
<dbReference type="GO" id="GO:0046872">
    <property type="term" value="F:metal ion binding"/>
    <property type="evidence" value="ECO:0007669"/>
    <property type="project" value="UniProtKB-KW"/>
</dbReference>
<sequence length="298" mass="34295">MVCPFLDEPVDLEAQILCRNLRQERMIRPRVDVLSFLDEYLYERFHFSRPSVIYNILSPHISNMTHRGNALRTEQILCVALCFFANGSFLYNIGDAEHVSKATVCRAVRNVTLALKRLLCTFAVFPGHRTTRQAFHRIAGISLLAIYPCQHHLLTPYPDPEPGPQQRYNIAHRKTQVQVEMTIGMHKAQFQCLRMLRVTPERACDIIVACVVLHNIATIRGEQNVLPLSLMMQTLIPTTLLMYKMGEQLETWSATISPPQSQRKTKCLLFYDVFFISCKYKCCIVNPLLFLQLNSTHL</sequence>
<evidence type="ECO:0000256" key="2">
    <source>
        <dbReference type="ARBA" id="ARBA00022723"/>
    </source>
</evidence>